<reference evidence="1 2" key="1">
    <citation type="journal article" date="2016" name="Nat. Commun.">
        <title>Thousands of microbial genomes shed light on interconnected biogeochemical processes in an aquifer system.</title>
        <authorList>
            <person name="Anantharaman K."/>
            <person name="Brown C.T."/>
            <person name="Hug L.A."/>
            <person name="Sharon I."/>
            <person name="Castelle C.J."/>
            <person name="Probst A.J."/>
            <person name="Thomas B.C."/>
            <person name="Singh A."/>
            <person name="Wilkins M.J."/>
            <person name="Karaoz U."/>
            <person name="Brodie E.L."/>
            <person name="Williams K.H."/>
            <person name="Hubbard S.S."/>
            <person name="Banfield J.F."/>
        </authorList>
    </citation>
    <scope>NUCLEOTIDE SEQUENCE [LARGE SCALE GENOMIC DNA]</scope>
</reference>
<dbReference type="Proteomes" id="UP000178996">
    <property type="component" value="Unassembled WGS sequence"/>
</dbReference>
<protein>
    <submittedName>
        <fullName evidence="1">Uncharacterized protein</fullName>
    </submittedName>
</protein>
<sequence length="73" mass="7622">MSIIVRGVGLALIVVVVPILRVVVALAEAATILVGTTSDEPSEIPEPKARDEGLKKATLVRLHANGVKREALG</sequence>
<accession>A0A1G2H562</accession>
<dbReference type="EMBL" id="MHOB01000020">
    <property type="protein sequence ID" value="OGZ57603.1"/>
    <property type="molecule type" value="Genomic_DNA"/>
</dbReference>
<organism evidence="1 2">
    <name type="scientific">Candidatus Ryanbacteria bacterium RIFCSPLOWO2_12_FULL_47_9c</name>
    <dbReference type="NCBI Taxonomy" id="1802131"/>
    <lineage>
        <taxon>Bacteria</taxon>
        <taxon>Candidatus Ryaniibacteriota</taxon>
    </lineage>
</organism>
<dbReference type="AlphaFoldDB" id="A0A1G2H562"/>
<comment type="caution">
    <text evidence="1">The sequence shown here is derived from an EMBL/GenBank/DDBJ whole genome shotgun (WGS) entry which is preliminary data.</text>
</comment>
<name>A0A1G2H562_9BACT</name>
<gene>
    <name evidence="1" type="ORF">A3G60_00070</name>
</gene>
<evidence type="ECO:0000313" key="1">
    <source>
        <dbReference type="EMBL" id="OGZ57603.1"/>
    </source>
</evidence>
<proteinExistence type="predicted"/>
<evidence type="ECO:0000313" key="2">
    <source>
        <dbReference type="Proteomes" id="UP000178996"/>
    </source>
</evidence>